<keyword evidence="9" id="KW-0234">DNA repair</keyword>
<evidence type="ECO:0000256" key="8">
    <source>
        <dbReference type="ARBA" id="ARBA00022842"/>
    </source>
</evidence>
<dbReference type="GO" id="GO:0004518">
    <property type="term" value="F:nuclease activity"/>
    <property type="evidence" value="ECO:0007669"/>
    <property type="project" value="UniProtKB-KW"/>
</dbReference>
<organism evidence="11 12">
    <name type="scientific">Reticulomyxa filosa</name>
    <dbReference type="NCBI Taxonomy" id="46433"/>
    <lineage>
        <taxon>Eukaryota</taxon>
        <taxon>Sar</taxon>
        <taxon>Rhizaria</taxon>
        <taxon>Retaria</taxon>
        <taxon>Foraminifera</taxon>
        <taxon>Monothalamids</taxon>
        <taxon>Reticulomyxidae</taxon>
        <taxon>Reticulomyxa</taxon>
    </lineage>
</organism>
<dbReference type="OrthoDB" id="9975959at2759"/>
<protein>
    <recommendedName>
        <fullName evidence="13">Endonuclease/exonuclease/phosphatase domain-containing protein</fullName>
    </recommendedName>
</protein>
<feature type="non-terminal residue" evidence="11">
    <location>
        <position position="1"/>
    </location>
</feature>
<reference evidence="11 12" key="1">
    <citation type="journal article" date="2013" name="Curr. Biol.">
        <title>The Genome of the Foraminiferan Reticulomyxa filosa.</title>
        <authorList>
            <person name="Glockner G."/>
            <person name="Hulsmann N."/>
            <person name="Schleicher M."/>
            <person name="Noegel A.A."/>
            <person name="Eichinger L."/>
            <person name="Gallinger C."/>
            <person name="Pawlowski J."/>
            <person name="Sierra R."/>
            <person name="Euteneuer U."/>
            <person name="Pillet L."/>
            <person name="Moustafa A."/>
            <person name="Platzer M."/>
            <person name="Groth M."/>
            <person name="Szafranski K."/>
            <person name="Schliwa M."/>
        </authorList>
    </citation>
    <scope>NUCLEOTIDE SEQUENCE [LARGE SCALE GENOMIC DNA]</scope>
</reference>
<proteinExistence type="predicted"/>
<name>X6NBG8_RETFI</name>
<dbReference type="GO" id="GO:0070260">
    <property type="term" value="F:5'-tyrosyl-DNA phosphodiesterase activity"/>
    <property type="evidence" value="ECO:0007669"/>
    <property type="project" value="TreeGrafter"/>
</dbReference>
<dbReference type="PANTHER" id="PTHR15822:SF4">
    <property type="entry name" value="TYROSYL-DNA PHOSPHODIESTERASE 2"/>
    <property type="match status" value="1"/>
</dbReference>
<sequence length="211" mass="24188">AYFCTLLTRHEVQGILQVVPFENSGMGRELVYFDVKLANNLVVTFATSHLESPVGPTIDGKKEIYTKQRRRQLELSLETLSNRRHVMFGGDMNWVDPTAKEENDGWMKLSPSWKDCWIEAHGQNYLQTNPGYTYDGVNNPMLGHRYRSRLDRILFKSEGSRLQLKTIDIIGTQPIPRLTYTKTYASGFQKQVPVLPSDHFGLFAVFKVAMI</sequence>
<dbReference type="GO" id="GO:0046872">
    <property type="term" value="F:metal ion binding"/>
    <property type="evidence" value="ECO:0007669"/>
    <property type="project" value="UniProtKB-KW"/>
</dbReference>
<evidence type="ECO:0000256" key="7">
    <source>
        <dbReference type="ARBA" id="ARBA00022801"/>
    </source>
</evidence>
<keyword evidence="10" id="KW-0539">Nucleus</keyword>
<evidence type="ECO:0000256" key="3">
    <source>
        <dbReference type="ARBA" id="ARBA00004123"/>
    </source>
</evidence>
<dbReference type="GO" id="GO:0005634">
    <property type="term" value="C:nucleus"/>
    <property type="evidence" value="ECO:0007669"/>
    <property type="project" value="UniProtKB-SubCell"/>
</dbReference>
<accession>X6NBG8</accession>
<evidence type="ECO:0000256" key="2">
    <source>
        <dbReference type="ARBA" id="ARBA00001946"/>
    </source>
</evidence>
<dbReference type="EMBL" id="ASPP01010089">
    <property type="protein sequence ID" value="ETO23243.1"/>
    <property type="molecule type" value="Genomic_DNA"/>
</dbReference>
<keyword evidence="8" id="KW-0460">Magnesium</keyword>
<keyword evidence="4" id="KW-0540">Nuclease</keyword>
<evidence type="ECO:0000256" key="10">
    <source>
        <dbReference type="ARBA" id="ARBA00023242"/>
    </source>
</evidence>
<keyword evidence="12" id="KW-1185">Reference proteome</keyword>
<comment type="subcellular location">
    <subcellularLocation>
        <location evidence="3">Nucleus</location>
    </subcellularLocation>
</comment>
<keyword evidence="5" id="KW-0479">Metal-binding</keyword>
<dbReference type="GO" id="GO:0005737">
    <property type="term" value="C:cytoplasm"/>
    <property type="evidence" value="ECO:0007669"/>
    <property type="project" value="TreeGrafter"/>
</dbReference>
<dbReference type="SUPFAM" id="SSF56219">
    <property type="entry name" value="DNase I-like"/>
    <property type="match status" value="1"/>
</dbReference>
<dbReference type="GO" id="GO:0006302">
    <property type="term" value="P:double-strand break repair"/>
    <property type="evidence" value="ECO:0007669"/>
    <property type="project" value="TreeGrafter"/>
</dbReference>
<dbReference type="PANTHER" id="PTHR15822">
    <property type="entry name" value="TRAF AND TNF RECEPTOR-ASSOCIATED PROTEIN"/>
    <property type="match status" value="1"/>
</dbReference>
<dbReference type="InterPro" id="IPR036691">
    <property type="entry name" value="Endo/exonu/phosph_ase_sf"/>
</dbReference>
<dbReference type="Gene3D" id="3.60.10.10">
    <property type="entry name" value="Endonuclease/exonuclease/phosphatase"/>
    <property type="match status" value="1"/>
</dbReference>
<evidence type="ECO:0000256" key="4">
    <source>
        <dbReference type="ARBA" id="ARBA00022722"/>
    </source>
</evidence>
<comment type="cofactor">
    <cofactor evidence="1">
        <name>Mn(2+)</name>
        <dbReference type="ChEBI" id="CHEBI:29035"/>
    </cofactor>
</comment>
<evidence type="ECO:0000256" key="6">
    <source>
        <dbReference type="ARBA" id="ARBA00022763"/>
    </source>
</evidence>
<evidence type="ECO:0000313" key="11">
    <source>
        <dbReference type="EMBL" id="ETO23243.1"/>
    </source>
</evidence>
<keyword evidence="6" id="KW-0227">DNA damage</keyword>
<dbReference type="GO" id="GO:0003697">
    <property type="term" value="F:single-stranded DNA binding"/>
    <property type="evidence" value="ECO:0007669"/>
    <property type="project" value="TreeGrafter"/>
</dbReference>
<evidence type="ECO:0000256" key="5">
    <source>
        <dbReference type="ARBA" id="ARBA00022723"/>
    </source>
</evidence>
<evidence type="ECO:0000256" key="9">
    <source>
        <dbReference type="ARBA" id="ARBA00023204"/>
    </source>
</evidence>
<dbReference type="Proteomes" id="UP000023152">
    <property type="component" value="Unassembled WGS sequence"/>
</dbReference>
<dbReference type="AlphaFoldDB" id="X6NBG8"/>
<gene>
    <name evidence="11" type="ORF">RFI_13942</name>
</gene>
<dbReference type="InterPro" id="IPR051547">
    <property type="entry name" value="TDP2-like"/>
</dbReference>
<evidence type="ECO:0008006" key="13">
    <source>
        <dbReference type="Google" id="ProtNLM"/>
    </source>
</evidence>
<keyword evidence="7" id="KW-0378">Hydrolase</keyword>
<evidence type="ECO:0000313" key="12">
    <source>
        <dbReference type="Proteomes" id="UP000023152"/>
    </source>
</evidence>
<comment type="caution">
    <text evidence="11">The sequence shown here is derived from an EMBL/GenBank/DDBJ whole genome shotgun (WGS) entry which is preliminary data.</text>
</comment>
<comment type="cofactor">
    <cofactor evidence="2">
        <name>Mg(2+)</name>
        <dbReference type="ChEBI" id="CHEBI:18420"/>
    </cofactor>
</comment>
<evidence type="ECO:0000256" key="1">
    <source>
        <dbReference type="ARBA" id="ARBA00001936"/>
    </source>
</evidence>